<sequence length="638" mass="68928">MSEKCEKVIIGIDLGGTGIKIGITDTDYEIVAQTSIPTHAERPFTQIVADMGHAAVRLLEENGFMIADCLGVGVGSPGTIDSANGVVLYSNNIRWSNVPLAAELGKYLPVPIYVNNDANCAALGETIKGAAKGCGNAVFLTLGTGVGGGIVMNGRIFEGGHPGGVELGHIRIASEGRICTCGREDCLEAYASATALIEDAKTMMQRFPKSVLWQLCEHDPERMDAKMPFDAAQAGDTCGQALVERYIRYLADGITDLANIFRPDIVVLGGGISAQGTTLTEPISRYLKQNCFGASVAHVPEVVIAQNGNDAGIIGAAGLVGNVKKEILFLEPVCTENIWGGKRLKQEFHYSSAGEQTGECWGISAHPNGDGTVKNGRFAGMHLSEIWKNCPQLFGSDGTKEFPLLAKIIDAREDLSIQVHPDDKYANVHENGANGKTECWYILDCEEPASLVIGHNAGSKEEMAQMIEEDRWGELLREVSVQKGDFISIEPGTVHAIKGGCLIFETQQNSDVTYRLYDYGRLSNGKPRELHLEKSMDVIQVPAKATDKCIRSAAELPVNRMNLLLDCAYFSIYKIDVAGEVRLEQTEPFLAVSVLEGAGYVDEYPVKKGDHLIIPAGYGSFCLKGNMMLMASTKKNER</sequence>
<dbReference type="NCBIfam" id="TIGR00218">
    <property type="entry name" value="manA"/>
    <property type="match status" value="1"/>
</dbReference>
<evidence type="ECO:0000256" key="9">
    <source>
        <dbReference type="ARBA" id="ARBA00029741"/>
    </source>
</evidence>
<accession>N2AIM9</accession>
<dbReference type="eggNOG" id="COG1940">
    <property type="taxonomic scope" value="Bacteria"/>
</dbReference>
<keyword evidence="8 13" id="KW-0413">Isomerase</keyword>
<dbReference type="Gene3D" id="2.60.120.10">
    <property type="entry name" value="Jelly Rolls"/>
    <property type="match status" value="2"/>
</dbReference>
<evidence type="ECO:0000256" key="2">
    <source>
        <dbReference type="ARBA" id="ARBA00001947"/>
    </source>
</evidence>
<dbReference type="CDD" id="cd07010">
    <property type="entry name" value="cupin_PMI_type_I_N_bac"/>
    <property type="match status" value="1"/>
</dbReference>
<gene>
    <name evidence="13" type="ORF">C823_03261</name>
</gene>
<comment type="caution">
    <text evidence="13">The sequence shown here is derived from an EMBL/GenBank/DDBJ whole genome shotgun (WGS) entry which is preliminary data.</text>
</comment>
<dbReference type="GO" id="GO:0004476">
    <property type="term" value="F:mannose-6-phosphate isomerase activity"/>
    <property type="evidence" value="ECO:0007669"/>
    <property type="project" value="UniProtKB-EC"/>
</dbReference>
<dbReference type="InterPro" id="IPR049071">
    <property type="entry name" value="MPI_cupin_dom"/>
</dbReference>
<keyword evidence="6" id="KW-0479">Metal-binding</keyword>
<evidence type="ECO:0000256" key="8">
    <source>
        <dbReference type="ARBA" id="ARBA00023235"/>
    </source>
</evidence>
<dbReference type="InterPro" id="IPR000600">
    <property type="entry name" value="ROK"/>
</dbReference>
<evidence type="ECO:0000256" key="5">
    <source>
        <dbReference type="ARBA" id="ARBA00011956"/>
    </source>
</evidence>
<evidence type="ECO:0000313" key="13">
    <source>
        <dbReference type="EMBL" id="EMZ24304.1"/>
    </source>
</evidence>
<evidence type="ECO:0000259" key="12">
    <source>
        <dbReference type="Pfam" id="PF21621"/>
    </source>
</evidence>
<dbReference type="PATRIC" id="fig|1235802.3.peg.3448"/>
<evidence type="ECO:0000256" key="1">
    <source>
        <dbReference type="ARBA" id="ARBA00000757"/>
    </source>
</evidence>
<dbReference type="SUPFAM" id="SSF53067">
    <property type="entry name" value="Actin-like ATPase domain"/>
    <property type="match status" value="1"/>
</dbReference>
<comment type="similarity">
    <text evidence="4">Belongs to the mannose-6-phosphate isomerase type 1 family.</text>
</comment>
<dbReference type="PANTHER" id="PTHR18964:SF149">
    <property type="entry name" value="BIFUNCTIONAL UDP-N-ACETYLGLUCOSAMINE 2-EPIMERASE_N-ACETYLMANNOSAMINE KINASE"/>
    <property type="match status" value="1"/>
</dbReference>
<dbReference type="Gene3D" id="3.30.420.40">
    <property type="match status" value="2"/>
</dbReference>
<evidence type="ECO:0000256" key="3">
    <source>
        <dbReference type="ARBA" id="ARBA00006479"/>
    </source>
</evidence>
<dbReference type="Pfam" id="PF20511">
    <property type="entry name" value="PMI_typeI_cat"/>
    <property type="match status" value="1"/>
</dbReference>
<feature type="domain" description="Phosphomannose isomerase type I catalytic" evidence="11">
    <location>
        <begin position="329"/>
        <end position="429"/>
    </location>
</feature>
<comment type="catalytic activity">
    <reaction evidence="1">
        <text>D-mannose 6-phosphate = D-fructose 6-phosphate</text>
        <dbReference type="Rhea" id="RHEA:12356"/>
        <dbReference type="ChEBI" id="CHEBI:58735"/>
        <dbReference type="ChEBI" id="CHEBI:61527"/>
        <dbReference type="EC" id="5.3.1.8"/>
    </reaction>
</comment>
<keyword evidence="7" id="KW-0862">Zinc</keyword>
<dbReference type="Proteomes" id="UP000012589">
    <property type="component" value="Unassembled WGS sequence"/>
</dbReference>
<reference evidence="13 14" key="1">
    <citation type="journal article" date="2014" name="Genome Announc.">
        <title>Draft genome sequences of the altered schaedler flora, a defined bacterial community from gnotobiotic mice.</title>
        <authorList>
            <person name="Wannemuehler M.J."/>
            <person name="Overstreet A.M."/>
            <person name="Ward D.V."/>
            <person name="Phillips G.J."/>
        </authorList>
    </citation>
    <scope>NUCLEOTIDE SEQUENCE [LARGE SCALE GENOMIC DNA]</scope>
    <source>
        <strain evidence="13 14">ASF492</strain>
    </source>
</reference>
<dbReference type="HOGENOM" id="CLU_028875_0_0_9"/>
<dbReference type="InterPro" id="IPR001250">
    <property type="entry name" value="Man6P_Isoase-1"/>
</dbReference>
<dbReference type="EC" id="5.3.1.8" evidence="5"/>
<dbReference type="eggNOG" id="COG1482">
    <property type="taxonomic scope" value="Bacteria"/>
</dbReference>
<dbReference type="InterPro" id="IPR011051">
    <property type="entry name" value="RmlC_Cupin_sf"/>
</dbReference>
<evidence type="ECO:0000256" key="4">
    <source>
        <dbReference type="ARBA" id="ARBA00010772"/>
    </source>
</evidence>
<dbReference type="GO" id="GO:0005975">
    <property type="term" value="P:carbohydrate metabolic process"/>
    <property type="evidence" value="ECO:0007669"/>
    <property type="project" value="InterPro"/>
</dbReference>
<dbReference type="EMBL" id="AQFT01000099">
    <property type="protein sequence ID" value="EMZ24304.1"/>
    <property type="molecule type" value="Genomic_DNA"/>
</dbReference>
<dbReference type="PANTHER" id="PTHR18964">
    <property type="entry name" value="ROK (REPRESSOR, ORF, KINASE) FAMILY"/>
    <property type="match status" value="1"/>
</dbReference>
<dbReference type="AlphaFoldDB" id="N2AIM9"/>
<dbReference type="STRING" id="1235802.C823_03261"/>
<dbReference type="InterPro" id="IPR046457">
    <property type="entry name" value="PMI_typeI_cat"/>
</dbReference>
<dbReference type="SUPFAM" id="SSF51182">
    <property type="entry name" value="RmlC-like cupins"/>
    <property type="match status" value="1"/>
</dbReference>
<proteinExistence type="inferred from homology"/>
<dbReference type="Pfam" id="PF21621">
    <property type="entry name" value="MPI_cupin_dom"/>
    <property type="match status" value="1"/>
</dbReference>
<keyword evidence="14" id="KW-1185">Reference proteome</keyword>
<dbReference type="GO" id="GO:0008270">
    <property type="term" value="F:zinc ion binding"/>
    <property type="evidence" value="ECO:0007669"/>
    <property type="project" value="InterPro"/>
</dbReference>
<dbReference type="InterPro" id="IPR043129">
    <property type="entry name" value="ATPase_NBD"/>
</dbReference>
<organism evidence="13 14">
    <name type="scientific">Eubacterium plexicaudatum ASF492</name>
    <dbReference type="NCBI Taxonomy" id="1235802"/>
    <lineage>
        <taxon>Bacteria</taxon>
        <taxon>Bacillati</taxon>
        <taxon>Bacillota</taxon>
        <taxon>Clostridia</taxon>
        <taxon>Eubacteriales</taxon>
        <taxon>Eubacteriaceae</taxon>
        <taxon>Eubacterium</taxon>
    </lineage>
</organism>
<dbReference type="Pfam" id="PF00480">
    <property type="entry name" value="ROK"/>
    <property type="match status" value="1"/>
</dbReference>
<evidence type="ECO:0000313" key="14">
    <source>
        <dbReference type="Proteomes" id="UP000012589"/>
    </source>
</evidence>
<evidence type="ECO:0000256" key="6">
    <source>
        <dbReference type="ARBA" id="ARBA00022723"/>
    </source>
</evidence>
<comment type="similarity">
    <text evidence="3">Belongs to the ROK (NagC/XylR) family.</text>
</comment>
<evidence type="ECO:0000256" key="10">
    <source>
        <dbReference type="ARBA" id="ARBA00030762"/>
    </source>
</evidence>
<comment type="cofactor">
    <cofactor evidence="2">
        <name>Zn(2+)</name>
        <dbReference type="ChEBI" id="CHEBI:29105"/>
    </cofactor>
</comment>
<name>N2AIM9_9FIRM</name>
<dbReference type="InterPro" id="IPR014710">
    <property type="entry name" value="RmlC-like_jellyroll"/>
</dbReference>
<protein>
    <recommendedName>
        <fullName evidence="5">mannose-6-phosphate isomerase</fullName>
        <ecNumber evidence="5">5.3.1.8</ecNumber>
    </recommendedName>
    <alternativeName>
        <fullName evidence="9">Phosphohexomutase</fullName>
    </alternativeName>
    <alternativeName>
        <fullName evidence="10">Phosphomannose isomerase</fullName>
    </alternativeName>
</protein>
<feature type="domain" description="Mannose-6-phosphate isomerase cupin" evidence="12">
    <location>
        <begin position="566"/>
        <end position="632"/>
    </location>
</feature>
<evidence type="ECO:0000256" key="7">
    <source>
        <dbReference type="ARBA" id="ARBA00022833"/>
    </source>
</evidence>
<evidence type="ECO:0000259" key="11">
    <source>
        <dbReference type="Pfam" id="PF20511"/>
    </source>
</evidence>